<sequence length="47" mass="5234">MTATIEEMKVILKTGCYRDFHITAMADSSTTTKHESPEKPLTTGTFL</sequence>
<organism evidence="2 3">
    <name type="scientific">Desulfamplus magnetovallimortis</name>
    <dbReference type="NCBI Taxonomy" id="1246637"/>
    <lineage>
        <taxon>Bacteria</taxon>
        <taxon>Pseudomonadati</taxon>
        <taxon>Thermodesulfobacteriota</taxon>
        <taxon>Desulfobacteria</taxon>
        <taxon>Desulfobacterales</taxon>
        <taxon>Desulfobacteraceae</taxon>
        <taxon>Desulfamplus</taxon>
    </lineage>
</organism>
<proteinExistence type="predicted"/>
<feature type="region of interest" description="Disordered" evidence="1">
    <location>
        <begin position="27"/>
        <end position="47"/>
    </location>
</feature>
<protein>
    <submittedName>
        <fullName evidence="2">Uncharacterized protein</fullName>
    </submittedName>
</protein>
<gene>
    <name evidence="2" type="ORF">MTBBW1_180030</name>
</gene>
<dbReference type="STRING" id="1246637.MTBBW1_180030"/>
<keyword evidence="3" id="KW-1185">Reference proteome</keyword>
<accession>A0A1W1HAG4</accession>
<reference evidence="2 3" key="1">
    <citation type="submission" date="2017-03" db="EMBL/GenBank/DDBJ databases">
        <authorList>
            <person name="Afonso C.L."/>
            <person name="Miller P.J."/>
            <person name="Scott M.A."/>
            <person name="Spackman E."/>
            <person name="Goraichik I."/>
            <person name="Dimitrov K.M."/>
            <person name="Suarez D.L."/>
            <person name="Swayne D.E."/>
        </authorList>
    </citation>
    <scope>NUCLEOTIDE SEQUENCE [LARGE SCALE GENOMIC DNA]</scope>
    <source>
        <strain evidence="2">PRJEB14757</strain>
    </source>
</reference>
<name>A0A1W1HAG4_9BACT</name>
<dbReference type="Proteomes" id="UP000191931">
    <property type="component" value="Unassembled WGS sequence"/>
</dbReference>
<evidence type="ECO:0000313" key="2">
    <source>
        <dbReference type="EMBL" id="SLM29467.1"/>
    </source>
</evidence>
<evidence type="ECO:0000256" key="1">
    <source>
        <dbReference type="SAM" id="MobiDB-lite"/>
    </source>
</evidence>
<evidence type="ECO:0000313" key="3">
    <source>
        <dbReference type="Proteomes" id="UP000191931"/>
    </source>
</evidence>
<dbReference type="EMBL" id="FWEV01000090">
    <property type="protein sequence ID" value="SLM29467.1"/>
    <property type="molecule type" value="Genomic_DNA"/>
</dbReference>
<dbReference type="AlphaFoldDB" id="A0A1W1HAG4"/>